<keyword evidence="2" id="KW-0812">Transmembrane</keyword>
<keyword evidence="2" id="KW-1133">Transmembrane helix</keyword>
<sequence>MTDKKNTSPGEKRRRSRVAHVSIWSMRGFLFLVLLAGFTAIVTMGRDLDAPDWLRQRVELRLERAMDGAQVEFGQVSFVMDKGWRPRLRLRDVTLTAADGTTIARLADTQASLAMRPLLRGRVQPKRIALDGLFVLLRRDVEGNFALTFGDGAAPLERAPTLSGLIEQFDELFELPQLSSLVSVDMNGLTLGYEDVRHGRAWTLDGGRIQVYRTDDVLRMATSFSLLGGRDYASSIEANYTSSIGSREASFGISISDLASEDIAVQSVALAWLEVLRAPISGSLRGGINAAGVLQPVSATLQIGQGVVQPTNETRPIPFRHARTYFTYDPGAQVLRFDEMAVDSAWGMASGAGTAYLNGADRGQLDNIEAQFRLSGLQVNPKDVYAEALQLDAADLDFRLDLSPFRLRLGQMNIRHEDRNLHLHGDLAAAPEGWDLSVDGTLDRITPQQLLHYWPEGLAVKPRKWVTENLHAGQVTDAELALRLHPDQPPDIYAGFDFDKAEVKFARHLPPLTQARGRADLFGRRFTVTASAGQVVSDAGAVIDATGSSFIIPDIGIKKAAPGIARLSARGPVTGALSLLNRPPLSLMDKAKLPVDAVQGNFEMTGTLALPLKPKVKLPDMEFHFAGEVTDAASDVLVPGQSVSAASLELSGDQSGVSLSGPALFGAVPMQIDWRQPIGKGPETRSRLTGWIELSRALLDELNAGLPQGMVSGKGRADITFEVGGGTPPELAVTSDLVGVVLAIPELGWRKPAGTAGRLDLNTVPKPGADIDRIALQAAGLRATGQISFGADKQFERARFSSFELRNWIAAPVELIGRGRGAPDIRLLGGRVDMRNASFGGAGGGGGGGSSGSGPRILANLDRLQITDSIALTGFRGEFVTGGGPSGNFTAAINGGTPISGQVLRRSGRSGFFLQSNDAGGVFRSAELLTQARGGSFQLTLEPVESAGHYDGQLRVRNTRIKDAPAMAALLNAISVVGLINEMSGQGIQFSSMDGRFRLTPTEVIVLEGSAVGPSMGISVDGRVDTERRWLNLRGVISPVYLLNAIGRVISRSGEGLIGFNYTLSGPMTDPRVGVNPLSALTPGILRDIFRGEPRPSVPGEKRTRPKETTRDSLTRRHGEDR</sequence>
<feature type="transmembrane region" description="Helical" evidence="2">
    <location>
        <begin position="21"/>
        <end position="42"/>
    </location>
</feature>
<feature type="domain" description="YhdP central" evidence="3">
    <location>
        <begin position="353"/>
        <end position="791"/>
    </location>
</feature>
<dbReference type="Proteomes" id="UP001203880">
    <property type="component" value="Unassembled WGS sequence"/>
</dbReference>
<evidence type="ECO:0000313" key="4">
    <source>
        <dbReference type="EMBL" id="MCL6283081.1"/>
    </source>
</evidence>
<evidence type="ECO:0000256" key="1">
    <source>
        <dbReference type="SAM" id="MobiDB-lite"/>
    </source>
</evidence>
<keyword evidence="5" id="KW-1185">Reference proteome</keyword>
<dbReference type="InterPro" id="IPR025263">
    <property type="entry name" value="YhdP_central"/>
</dbReference>
<gene>
    <name evidence="4" type="ORF">M3P21_06000</name>
</gene>
<dbReference type="PANTHER" id="PTHR30441:SF4">
    <property type="entry name" value="PROTEIN ASMA"/>
    <property type="match status" value="1"/>
</dbReference>
<evidence type="ECO:0000313" key="5">
    <source>
        <dbReference type="Proteomes" id="UP001203880"/>
    </source>
</evidence>
<proteinExistence type="predicted"/>
<evidence type="ECO:0000259" key="3">
    <source>
        <dbReference type="Pfam" id="PF13116"/>
    </source>
</evidence>
<evidence type="ECO:0000256" key="2">
    <source>
        <dbReference type="SAM" id="Phobius"/>
    </source>
</evidence>
<dbReference type="InterPro" id="IPR052894">
    <property type="entry name" value="AsmA-related"/>
</dbReference>
<name>A0ABT0PZM8_9RHOB</name>
<protein>
    <recommendedName>
        <fullName evidence="3">YhdP central domain-containing protein</fullName>
    </recommendedName>
</protein>
<accession>A0ABT0PZM8</accession>
<dbReference type="EMBL" id="JAMFMB010000005">
    <property type="protein sequence ID" value="MCL6283081.1"/>
    <property type="molecule type" value="Genomic_DNA"/>
</dbReference>
<keyword evidence="2" id="KW-0472">Membrane</keyword>
<feature type="region of interest" description="Disordered" evidence="1">
    <location>
        <begin position="1089"/>
        <end position="1122"/>
    </location>
</feature>
<comment type="caution">
    <text evidence="4">The sequence shown here is derived from an EMBL/GenBank/DDBJ whole genome shotgun (WGS) entry which is preliminary data.</text>
</comment>
<reference evidence="4" key="1">
    <citation type="submission" date="2022-05" db="EMBL/GenBank/DDBJ databases">
        <authorList>
            <person name="Park J.-S."/>
        </authorList>
    </citation>
    <scope>NUCLEOTIDE SEQUENCE</scope>
    <source>
        <strain evidence="4">2012CJ41-6</strain>
    </source>
</reference>
<dbReference type="PANTHER" id="PTHR30441">
    <property type="entry name" value="DUF748 DOMAIN-CONTAINING PROTEIN"/>
    <property type="match status" value="1"/>
</dbReference>
<dbReference type="Pfam" id="PF13116">
    <property type="entry name" value="YhdP"/>
    <property type="match status" value="1"/>
</dbReference>
<organism evidence="4 5">
    <name type="scientific">Ruegeria spongiae</name>
    <dbReference type="NCBI Taxonomy" id="2942209"/>
    <lineage>
        <taxon>Bacteria</taxon>
        <taxon>Pseudomonadati</taxon>
        <taxon>Pseudomonadota</taxon>
        <taxon>Alphaproteobacteria</taxon>
        <taxon>Rhodobacterales</taxon>
        <taxon>Roseobacteraceae</taxon>
        <taxon>Ruegeria</taxon>
    </lineage>
</organism>
<dbReference type="RefSeq" id="WP_249707690.1">
    <property type="nucleotide sequence ID" value="NZ_JAMFMB010000005.1"/>
</dbReference>